<dbReference type="HOGENOM" id="CLU_3093104_0_0_1"/>
<accession>A0A0C9YK02</accession>
<dbReference type="AlphaFoldDB" id="A0A0C9YK02"/>
<sequence>MRDGDLGVYLRSPWGERMGQFDPRGLELPGRVKEKGGKRPKTRPKSPKNDLDSV</sequence>
<evidence type="ECO:0000256" key="1">
    <source>
        <dbReference type="SAM" id="MobiDB-lite"/>
    </source>
</evidence>
<organism evidence="2 3">
    <name type="scientific">Pisolithus microcarpus 441</name>
    <dbReference type="NCBI Taxonomy" id="765257"/>
    <lineage>
        <taxon>Eukaryota</taxon>
        <taxon>Fungi</taxon>
        <taxon>Dikarya</taxon>
        <taxon>Basidiomycota</taxon>
        <taxon>Agaricomycotina</taxon>
        <taxon>Agaricomycetes</taxon>
        <taxon>Agaricomycetidae</taxon>
        <taxon>Boletales</taxon>
        <taxon>Sclerodermatineae</taxon>
        <taxon>Pisolithaceae</taxon>
        <taxon>Pisolithus</taxon>
    </lineage>
</organism>
<gene>
    <name evidence="2" type="ORF">PISMIDRAFT_690828</name>
</gene>
<keyword evidence="3" id="KW-1185">Reference proteome</keyword>
<dbReference type="EMBL" id="KN834473">
    <property type="protein sequence ID" value="KIK10697.1"/>
    <property type="molecule type" value="Genomic_DNA"/>
</dbReference>
<protein>
    <submittedName>
        <fullName evidence="2">Uncharacterized protein</fullName>
    </submittedName>
</protein>
<evidence type="ECO:0000313" key="2">
    <source>
        <dbReference type="EMBL" id="KIK10697.1"/>
    </source>
</evidence>
<reference evidence="2 3" key="1">
    <citation type="submission" date="2014-04" db="EMBL/GenBank/DDBJ databases">
        <authorList>
            <consortium name="DOE Joint Genome Institute"/>
            <person name="Kuo A."/>
            <person name="Kohler A."/>
            <person name="Costa M.D."/>
            <person name="Nagy L.G."/>
            <person name="Floudas D."/>
            <person name="Copeland A."/>
            <person name="Barry K.W."/>
            <person name="Cichocki N."/>
            <person name="Veneault-Fourrey C."/>
            <person name="LaButti K."/>
            <person name="Lindquist E.A."/>
            <person name="Lipzen A."/>
            <person name="Lundell T."/>
            <person name="Morin E."/>
            <person name="Murat C."/>
            <person name="Sun H."/>
            <person name="Tunlid A."/>
            <person name="Henrissat B."/>
            <person name="Grigoriev I.V."/>
            <person name="Hibbett D.S."/>
            <person name="Martin F."/>
            <person name="Nordberg H.P."/>
            <person name="Cantor M.N."/>
            <person name="Hua S.X."/>
        </authorList>
    </citation>
    <scope>NUCLEOTIDE SEQUENCE [LARGE SCALE GENOMIC DNA]</scope>
    <source>
        <strain evidence="2 3">441</strain>
    </source>
</reference>
<feature type="region of interest" description="Disordered" evidence="1">
    <location>
        <begin position="15"/>
        <end position="54"/>
    </location>
</feature>
<evidence type="ECO:0000313" key="3">
    <source>
        <dbReference type="Proteomes" id="UP000054018"/>
    </source>
</evidence>
<name>A0A0C9YK02_9AGAM</name>
<reference evidence="3" key="2">
    <citation type="submission" date="2015-01" db="EMBL/GenBank/DDBJ databases">
        <title>Evolutionary Origins and Diversification of the Mycorrhizal Mutualists.</title>
        <authorList>
            <consortium name="DOE Joint Genome Institute"/>
            <consortium name="Mycorrhizal Genomics Consortium"/>
            <person name="Kohler A."/>
            <person name="Kuo A."/>
            <person name="Nagy L.G."/>
            <person name="Floudas D."/>
            <person name="Copeland A."/>
            <person name="Barry K.W."/>
            <person name="Cichocki N."/>
            <person name="Veneault-Fourrey C."/>
            <person name="LaButti K."/>
            <person name="Lindquist E.A."/>
            <person name="Lipzen A."/>
            <person name="Lundell T."/>
            <person name="Morin E."/>
            <person name="Murat C."/>
            <person name="Riley R."/>
            <person name="Ohm R."/>
            <person name="Sun H."/>
            <person name="Tunlid A."/>
            <person name="Henrissat B."/>
            <person name="Grigoriev I.V."/>
            <person name="Hibbett D.S."/>
            <person name="Martin F."/>
        </authorList>
    </citation>
    <scope>NUCLEOTIDE SEQUENCE [LARGE SCALE GENOMIC DNA]</scope>
    <source>
        <strain evidence="3">441</strain>
    </source>
</reference>
<dbReference type="Proteomes" id="UP000054018">
    <property type="component" value="Unassembled WGS sequence"/>
</dbReference>
<proteinExistence type="predicted"/>